<evidence type="ECO:0000313" key="1">
    <source>
        <dbReference type="EMBL" id="KDP22888.1"/>
    </source>
</evidence>
<dbReference type="AlphaFoldDB" id="A0A067JJ96"/>
<proteinExistence type="predicted"/>
<name>A0A067JJ96_JATCU</name>
<dbReference type="Proteomes" id="UP000027138">
    <property type="component" value="Unassembled WGS sequence"/>
</dbReference>
<protein>
    <submittedName>
        <fullName evidence="1">Uncharacterized protein</fullName>
    </submittedName>
</protein>
<evidence type="ECO:0000313" key="2">
    <source>
        <dbReference type="Proteomes" id="UP000027138"/>
    </source>
</evidence>
<accession>A0A067JJ96</accession>
<reference evidence="1 2" key="1">
    <citation type="journal article" date="2014" name="PLoS ONE">
        <title>Global Analysis of Gene Expression Profiles in Physic Nut (Jatropha curcas L.) Seedlings Exposed to Salt Stress.</title>
        <authorList>
            <person name="Zhang L."/>
            <person name="Zhang C."/>
            <person name="Wu P."/>
            <person name="Chen Y."/>
            <person name="Li M."/>
            <person name="Jiang H."/>
            <person name="Wu G."/>
        </authorList>
    </citation>
    <scope>NUCLEOTIDE SEQUENCE [LARGE SCALE GENOMIC DNA]</scope>
    <source>
        <strain evidence="2">cv. GZQX0401</strain>
        <tissue evidence="1">Young leaves</tissue>
    </source>
</reference>
<dbReference type="EMBL" id="KK915367">
    <property type="protein sequence ID" value="KDP22888.1"/>
    <property type="molecule type" value="Genomic_DNA"/>
</dbReference>
<dbReference type="OrthoDB" id="1747743at2759"/>
<organism evidence="1 2">
    <name type="scientific">Jatropha curcas</name>
    <name type="common">Barbados nut</name>
    <dbReference type="NCBI Taxonomy" id="180498"/>
    <lineage>
        <taxon>Eukaryota</taxon>
        <taxon>Viridiplantae</taxon>
        <taxon>Streptophyta</taxon>
        <taxon>Embryophyta</taxon>
        <taxon>Tracheophyta</taxon>
        <taxon>Spermatophyta</taxon>
        <taxon>Magnoliopsida</taxon>
        <taxon>eudicotyledons</taxon>
        <taxon>Gunneridae</taxon>
        <taxon>Pentapetalae</taxon>
        <taxon>rosids</taxon>
        <taxon>fabids</taxon>
        <taxon>Malpighiales</taxon>
        <taxon>Euphorbiaceae</taxon>
        <taxon>Crotonoideae</taxon>
        <taxon>Jatropheae</taxon>
        <taxon>Jatropha</taxon>
    </lineage>
</organism>
<gene>
    <name evidence="1" type="ORF">JCGZ_01962</name>
</gene>
<keyword evidence="2" id="KW-1185">Reference proteome</keyword>
<sequence>MSAGTFGDNSGEGSQMEDPQLKLVMESILGQFRTFNNSIQDMRKELQEFKAAQRSNTIRVRPSTTPNRFKTHEEKKVDNPNHYFRDLNNKLGRVQERKNVDYLNRYSFTKDGWMTIPRSFSSKEVDEDQYGKQKMSFEAVNNEKECKNKTSENILSVNKKKEGEEKEKQIQPIFVPLCKEDYFTTNDLNPSLPSVFVDLLHDYKHVVPEESAQSSYESEKVVLAPLTPQEVNIDQKKLLESEKEEFTDVFTLIIN</sequence>